<comment type="caution">
    <text evidence="1">The sequence shown here is derived from an EMBL/GenBank/DDBJ whole genome shotgun (WGS) entry which is preliminary data.</text>
</comment>
<keyword evidence="2" id="KW-1185">Reference proteome</keyword>
<sequence length="73" mass="8535">DSLVVPRPKGPCFAKTPVQILPDTVIDQIVTWRAEKYQDVLNKNGKVTNQYKEVFILRELEEIDKYDILQFIN</sequence>
<protein>
    <submittedName>
        <fullName evidence="1">9238_t:CDS:1</fullName>
    </submittedName>
</protein>
<evidence type="ECO:0000313" key="1">
    <source>
        <dbReference type="EMBL" id="CAG8838829.1"/>
    </source>
</evidence>
<accession>A0ACA9SG36</accession>
<dbReference type="Proteomes" id="UP000789920">
    <property type="component" value="Unassembled WGS sequence"/>
</dbReference>
<proteinExistence type="predicted"/>
<gene>
    <name evidence="1" type="ORF">RPERSI_LOCUS30825</name>
</gene>
<feature type="non-terminal residue" evidence="1">
    <location>
        <position position="1"/>
    </location>
</feature>
<name>A0ACA9SG36_9GLOM</name>
<dbReference type="EMBL" id="CAJVQC010121781">
    <property type="protein sequence ID" value="CAG8838829.1"/>
    <property type="molecule type" value="Genomic_DNA"/>
</dbReference>
<reference evidence="1" key="1">
    <citation type="submission" date="2021-06" db="EMBL/GenBank/DDBJ databases">
        <authorList>
            <person name="Kallberg Y."/>
            <person name="Tangrot J."/>
            <person name="Rosling A."/>
        </authorList>
    </citation>
    <scope>NUCLEOTIDE SEQUENCE</scope>
    <source>
        <strain evidence="1">MA461A</strain>
    </source>
</reference>
<organism evidence="1 2">
    <name type="scientific">Racocetra persica</name>
    <dbReference type="NCBI Taxonomy" id="160502"/>
    <lineage>
        <taxon>Eukaryota</taxon>
        <taxon>Fungi</taxon>
        <taxon>Fungi incertae sedis</taxon>
        <taxon>Mucoromycota</taxon>
        <taxon>Glomeromycotina</taxon>
        <taxon>Glomeromycetes</taxon>
        <taxon>Diversisporales</taxon>
        <taxon>Gigasporaceae</taxon>
        <taxon>Racocetra</taxon>
    </lineage>
</organism>
<evidence type="ECO:0000313" key="2">
    <source>
        <dbReference type="Proteomes" id="UP000789920"/>
    </source>
</evidence>